<proteinExistence type="predicted"/>
<organism evidence="2 3">
    <name type="scientific">Marinoscillum furvescens DSM 4134</name>
    <dbReference type="NCBI Taxonomy" id="1122208"/>
    <lineage>
        <taxon>Bacteria</taxon>
        <taxon>Pseudomonadati</taxon>
        <taxon>Bacteroidota</taxon>
        <taxon>Cytophagia</taxon>
        <taxon>Cytophagales</taxon>
        <taxon>Reichenbachiellaceae</taxon>
        <taxon>Marinoscillum</taxon>
    </lineage>
</organism>
<reference evidence="2 3" key="1">
    <citation type="submission" date="2018-07" db="EMBL/GenBank/DDBJ databases">
        <title>Genomic Encyclopedia of Type Strains, Phase IV (KMG-IV): sequencing the most valuable type-strain genomes for metagenomic binning, comparative biology and taxonomic classification.</title>
        <authorList>
            <person name="Goeker M."/>
        </authorList>
    </citation>
    <scope>NUCLEOTIDE SEQUENCE [LARGE SCALE GENOMIC DNA]</scope>
    <source>
        <strain evidence="2 3">DSM 4134</strain>
    </source>
</reference>
<sequence length="303" mass="33665">MNNSLRAFALLFPVAIFFSSCGGSSSSEKAKAEADEVAFSEAEKKIVSDMDQVIHDLPSPTEVPYLLQATGADYNAELINSLEKLPQYQTNEDEAALNLGVYATDMGYLISYNKIEEATNYMESCQKLAESLGVASVFNVATIEKFQNNLNNADSLNKILSEAIIEAESKLENADRATMAALVLTGSFVEGLHLAVRVIETYPTDVLDEENRNLILEPMVKVVLDQKKPLLDVIAMLKDLPQDDIIAKMIAELNILRILYDGDLAEIEEKISENTGNFVLTQDMLLDITKEVKRVRRDIVEYK</sequence>
<comment type="caution">
    <text evidence="2">The sequence shown here is derived from an EMBL/GenBank/DDBJ whole genome shotgun (WGS) entry which is preliminary data.</text>
</comment>
<protein>
    <submittedName>
        <fullName evidence="2">Uncharacterized protein</fullName>
    </submittedName>
</protein>
<dbReference type="PROSITE" id="PS51257">
    <property type="entry name" value="PROKAR_LIPOPROTEIN"/>
    <property type="match status" value="1"/>
</dbReference>
<dbReference type="Proteomes" id="UP000256779">
    <property type="component" value="Unassembled WGS sequence"/>
</dbReference>
<dbReference type="OrthoDB" id="1116284at2"/>
<feature type="coiled-coil region" evidence="1">
    <location>
        <begin position="143"/>
        <end position="177"/>
    </location>
</feature>
<evidence type="ECO:0000313" key="3">
    <source>
        <dbReference type="Proteomes" id="UP000256779"/>
    </source>
</evidence>
<gene>
    <name evidence="2" type="ORF">C7460_11181</name>
</gene>
<dbReference type="AlphaFoldDB" id="A0A3D9L4T6"/>
<keyword evidence="1" id="KW-0175">Coiled coil</keyword>
<evidence type="ECO:0000313" key="2">
    <source>
        <dbReference type="EMBL" id="RED97940.1"/>
    </source>
</evidence>
<name>A0A3D9L4T6_MARFU</name>
<evidence type="ECO:0000256" key="1">
    <source>
        <dbReference type="SAM" id="Coils"/>
    </source>
</evidence>
<dbReference type="EMBL" id="QREG01000011">
    <property type="protein sequence ID" value="RED97940.1"/>
    <property type="molecule type" value="Genomic_DNA"/>
</dbReference>
<dbReference type="RefSeq" id="WP_115868466.1">
    <property type="nucleotide sequence ID" value="NZ_QREG01000011.1"/>
</dbReference>
<accession>A0A3D9L4T6</accession>
<keyword evidence="3" id="KW-1185">Reference proteome</keyword>